<evidence type="ECO:0000313" key="2">
    <source>
        <dbReference type="EMBL" id="ORY17891.1"/>
    </source>
</evidence>
<dbReference type="GO" id="GO:0008999">
    <property type="term" value="F:protein-N-terminal-alanine acetyltransferase activity"/>
    <property type="evidence" value="ECO:0007669"/>
    <property type="project" value="TreeGrafter"/>
</dbReference>
<dbReference type="PANTHER" id="PTHR43441">
    <property type="entry name" value="RIBOSOMAL-PROTEIN-SERINE ACETYLTRANSFERASE"/>
    <property type="match status" value="1"/>
</dbReference>
<dbReference type="SUPFAM" id="SSF55729">
    <property type="entry name" value="Acyl-CoA N-acyltransferases (Nat)"/>
    <property type="match status" value="1"/>
</dbReference>
<keyword evidence="3" id="KW-1185">Reference proteome</keyword>
<dbReference type="STRING" id="1754190.A0A1Y2A5W6"/>
<dbReference type="FunFam" id="3.40.630.30:FF:000047">
    <property type="entry name" value="Acetyltransferase, GNAT family"/>
    <property type="match status" value="1"/>
</dbReference>
<dbReference type="Gene3D" id="3.40.630.30">
    <property type="match status" value="1"/>
</dbReference>
<reference evidence="2 3" key="1">
    <citation type="submission" date="2016-08" db="EMBL/GenBank/DDBJ databases">
        <title>A Parts List for Fungal Cellulosomes Revealed by Comparative Genomics.</title>
        <authorList>
            <consortium name="DOE Joint Genome Institute"/>
            <person name="Haitjema C.H."/>
            <person name="Gilmore S.P."/>
            <person name="Henske J.K."/>
            <person name="Solomon K.V."/>
            <person name="De Groot R."/>
            <person name="Kuo A."/>
            <person name="Mondo S.J."/>
            <person name="Salamov A.A."/>
            <person name="Labutti K."/>
            <person name="Zhao Z."/>
            <person name="Chiniquy J."/>
            <person name="Barry K."/>
            <person name="Brewer H.M."/>
            <person name="Purvine S.O."/>
            <person name="Wright A.T."/>
            <person name="Boxma B."/>
            <person name="Van Alen T."/>
            <person name="Hackstein J.H."/>
            <person name="Baker S.E."/>
            <person name="Grigoriev I.V."/>
            <person name="O'Malley M.A."/>
        </authorList>
    </citation>
    <scope>NUCLEOTIDE SEQUENCE [LARGE SCALE GENOMIC DNA]</scope>
    <source>
        <strain evidence="2 3">G1</strain>
    </source>
</reference>
<dbReference type="Proteomes" id="UP000193920">
    <property type="component" value="Unassembled WGS sequence"/>
</dbReference>
<feature type="domain" description="N-acetyltransferase" evidence="1">
    <location>
        <begin position="37"/>
        <end position="175"/>
    </location>
</feature>
<dbReference type="InterPro" id="IPR051908">
    <property type="entry name" value="Ribosomal_N-acetyltransferase"/>
</dbReference>
<protein>
    <submittedName>
        <fullName evidence="2">Acetyltransferase, GNAT family</fullName>
    </submittedName>
</protein>
<dbReference type="AlphaFoldDB" id="A0A1Y2A5W6"/>
<dbReference type="EMBL" id="MCOG01000323">
    <property type="protein sequence ID" value="ORY17891.1"/>
    <property type="molecule type" value="Genomic_DNA"/>
</dbReference>
<dbReference type="InterPro" id="IPR016181">
    <property type="entry name" value="Acyl_CoA_acyltransferase"/>
</dbReference>
<dbReference type="GO" id="GO:1990189">
    <property type="term" value="F:protein N-terminal-serine acetyltransferase activity"/>
    <property type="evidence" value="ECO:0007669"/>
    <property type="project" value="TreeGrafter"/>
</dbReference>
<organism evidence="2 3">
    <name type="scientific">Neocallimastix californiae</name>
    <dbReference type="NCBI Taxonomy" id="1754190"/>
    <lineage>
        <taxon>Eukaryota</taxon>
        <taxon>Fungi</taxon>
        <taxon>Fungi incertae sedis</taxon>
        <taxon>Chytridiomycota</taxon>
        <taxon>Chytridiomycota incertae sedis</taxon>
        <taxon>Neocallimastigomycetes</taxon>
        <taxon>Neocallimastigales</taxon>
        <taxon>Neocallimastigaceae</taxon>
        <taxon>Neocallimastix</taxon>
    </lineage>
</organism>
<evidence type="ECO:0000313" key="3">
    <source>
        <dbReference type="Proteomes" id="UP000193920"/>
    </source>
</evidence>
<dbReference type="InterPro" id="IPR000182">
    <property type="entry name" value="GNAT_dom"/>
</dbReference>
<keyword evidence="2" id="KW-0808">Transferase</keyword>
<dbReference type="PANTHER" id="PTHR43441:SF2">
    <property type="entry name" value="FAMILY ACETYLTRANSFERASE, PUTATIVE (AFU_ORTHOLOGUE AFUA_7G00850)-RELATED"/>
    <property type="match status" value="1"/>
</dbReference>
<dbReference type="OrthoDB" id="41238at2759"/>
<gene>
    <name evidence="2" type="ORF">LY90DRAFT_708290</name>
</gene>
<sequence>MIVGYNEYNQPISFVLENYQPGDWPDVETIEGKTVRIEKLNLNHSPELYEIYGPNGDPKNFTYTYNSHFENYETFKNAIQKKMNNKSQYHFVIIDKATQKVSGTTSLVHIDTENRVIEVGSVIYSENLKRTRQATEAQFLIMKYVFETLKYRRYEWKCDHLNESSRRAATRLGFTFEGTFRQSVVYRNINRDIDWFSIIDKEWEDRKRRFQIWLSDDNFDENGRQKQSLRNIQ</sequence>
<dbReference type="Pfam" id="PF13302">
    <property type="entry name" value="Acetyltransf_3"/>
    <property type="match status" value="1"/>
</dbReference>
<accession>A0A1Y2A5W6</accession>
<evidence type="ECO:0000259" key="1">
    <source>
        <dbReference type="Pfam" id="PF13302"/>
    </source>
</evidence>
<proteinExistence type="predicted"/>
<comment type="caution">
    <text evidence="2">The sequence shown here is derived from an EMBL/GenBank/DDBJ whole genome shotgun (WGS) entry which is preliminary data.</text>
</comment>
<name>A0A1Y2A5W6_9FUNG</name>